<evidence type="ECO:0000313" key="8">
    <source>
        <dbReference type="EMBL" id="KAF5185675.1"/>
    </source>
</evidence>
<keyword evidence="7" id="KW-0568">Pathogenesis-related protein</keyword>
<comment type="similarity">
    <text evidence="2">Belongs to the MLO family.</text>
</comment>
<gene>
    <name evidence="8" type="ORF">FRX31_024738</name>
</gene>
<evidence type="ECO:0000256" key="1">
    <source>
        <dbReference type="ARBA" id="ARBA00004141"/>
    </source>
</evidence>
<reference evidence="8 9" key="1">
    <citation type="submission" date="2020-06" db="EMBL/GenBank/DDBJ databases">
        <title>Transcriptomic and genomic resources for Thalictrum thalictroides and T. hernandezii: Facilitating candidate gene discovery in an emerging model plant lineage.</title>
        <authorList>
            <person name="Arias T."/>
            <person name="Riano-Pachon D.M."/>
            <person name="Di Stilio V.S."/>
        </authorList>
    </citation>
    <scope>NUCLEOTIDE SEQUENCE [LARGE SCALE GENOMIC DNA]</scope>
    <source>
        <strain evidence="9">cv. WT478/WT964</strain>
        <tissue evidence="8">Leaves</tissue>
    </source>
</reference>
<proteinExistence type="inferred from homology"/>
<comment type="caution">
    <text evidence="8">The sequence shown here is derived from an EMBL/GenBank/DDBJ whole genome shotgun (WGS) entry which is preliminary data.</text>
</comment>
<keyword evidence="5" id="KW-1133">Transmembrane helix</keyword>
<accession>A0A7J6VNC2</accession>
<protein>
    <submittedName>
        <fullName evidence="8">Mlo-like protein</fullName>
    </submittedName>
</protein>
<keyword evidence="3" id="KW-0812">Transmembrane</keyword>
<evidence type="ECO:0000256" key="6">
    <source>
        <dbReference type="ARBA" id="ARBA00023136"/>
    </source>
</evidence>
<organism evidence="8 9">
    <name type="scientific">Thalictrum thalictroides</name>
    <name type="common">Rue-anemone</name>
    <name type="synonym">Anemone thalictroides</name>
    <dbReference type="NCBI Taxonomy" id="46969"/>
    <lineage>
        <taxon>Eukaryota</taxon>
        <taxon>Viridiplantae</taxon>
        <taxon>Streptophyta</taxon>
        <taxon>Embryophyta</taxon>
        <taxon>Tracheophyta</taxon>
        <taxon>Spermatophyta</taxon>
        <taxon>Magnoliopsida</taxon>
        <taxon>Ranunculales</taxon>
        <taxon>Ranunculaceae</taxon>
        <taxon>Thalictroideae</taxon>
        <taxon>Thalictrum</taxon>
    </lineage>
</organism>
<dbReference type="InterPro" id="IPR004326">
    <property type="entry name" value="Mlo"/>
</dbReference>
<dbReference type="AlphaFoldDB" id="A0A7J6VNC2"/>
<keyword evidence="9" id="KW-1185">Reference proteome</keyword>
<sequence>HQKNHNSLNFSSSLLIAQVEPCLLIFSSNLDRKRYIPIRVLFDILCLEPERPSNLTPEDCQGNFQISDFGLSAFPQQIRGWKEWEEETLYNGYDFSSDASRFRPTHEAFFVRSHNSFWTKNPIFYYDDVRI</sequence>
<evidence type="ECO:0000256" key="5">
    <source>
        <dbReference type="ARBA" id="ARBA00022989"/>
    </source>
</evidence>
<dbReference type="GO" id="GO:0016020">
    <property type="term" value="C:membrane"/>
    <property type="evidence" value="ECO:0007669"/>
    <property type="project" value="UniProtKB-SubCell"/>
</dbReference>
<evidence type="ECO:0000256" key="7">
    <source>
        <dbReference type="ARBA" id="ARBA00023265"/>
    </source>
</evidence>
<evidence type="ECO:0000256" key="3">
    <source>
        <dbReference type="ARBA" id="ARBA00022692"/>
    </source>
</evidence>
<evidence type="ECO:0000313" key="9">
    <source>
        <dbReference type="Proteomes" id="UP000554482"/>
    </source>
</evidence>
<dbReference type="Proteomes" id="UP000554482">
    <property type="component" value="Unassembled WGS sequence"/>
</dbReference>
<keyword evidence="4" id="KW-0611">Plant defense</keyword>
<dbReference type="EMBL" id="JABWDY010030369">
    <property type="protein sequence ID" value="KAF5185675.1"/>
    <property type="molecule type" value="Genomic_DNA"/>
</dbReference>
<feature type="non-terminal residue" evidence="8">
    <location>
        <position position="1"/>
    </location>
</feature>
<comment type="subcellular location">
    <subcellularLocation>
        <location evidence="1">Membrane</location>
        <topology evidence="1">Multi-pass membrane protein</topology>
    </subcellularLocation>
</comment>
<dbReference type="GO" id="GO:0006952">
    <property type="term" value="P:defense response"/>
    <property type="evidence" value="ECO:0007669"/>
    <property type="project" value="UniProtKB-KW"/>
</dbReference>
<evidence type="ECO:0000256" key="2">
    <source>
        <dbReference type="ARBA" id="ARBA00006574"/>
    </source>
</evidence>
<keyword evidence="6" id="KW-0472">Membrane</keyword>
<dbReference type="Pfam" id="PF03094">
    <property type="entry name" value="Mlo"/>
    <property type="match status" value="1"/>
</dbReference>
<name>A0A7J6VNC2_THATH</name>
<evidence type="ECO:0000256" key="4">
    <source>
        <dbReference type="ARBA" id="ARBA00022821"/>
    </source>
</evidence>